<evidence type="ECO:0000313" key="1">
    <source>
        <dbReference type="EMBL" id="PNX62534.1"/>
    </source>
</evidence>
<proteinExistence type="predicted"/>
<reference evidence="1 2" key="2">
    <citation type="journal article" date="2017" name="Front. Plant Sci.">
        <title>Gene Classification and Mining of Molecular Markers Useful in Red Clover (Trifolium pratense) Breeding.</title>
        <authorList>
            <person name="Istvanek J."/>
            <person name="Dluhosova J."/>
            <person name="Dluhos P."/>
            <person name="Patkova L."/>
            <person name="Nedelnik J."/>
            <person name="Repkova J."/>
        </authorList>
    </citation>
    <scope>NUCLEOTIDE SEQUENCE [LARGE SCALE GENOMIC DNA]</scope>
    <source>
        <strain evidence="2">cv. Tatra</strain>
        <tissue evidence="1">Young leaves</tissue>
    </source>
</reference>
<accession>A0A2K3K8C7</accession>
<evidence type="ECO:0000313" key="2">
    <source>
        <dbReference type="Proteomes" id="UP000236291"/>
    </source>
</evidence>
<sequence length="33" mass="3525">MLMAVIERGDDVSSFVGRAAAITGLAEEGWLRC</sequence>
<protein>
    <submittedName>
        <fullName evidence="1">Uncharacterized protein</fullName>
    </submittedName>
</protein>
<name>A0A2K3K8C7_TRIPR</name>
<dbReference type="Proteomes" id="UP000236291">
    <property type="component" value="Unassembled WGS sequence"/>
</dbReference>
<organism evidence="1 2">
    <name type="scientific">Trifolium pratense</name>
    <name type="common">Red clover</name>
    <dbReference type="NCBI Taxonomy" id="57577"/>
    <lineage>
        <taxon>Eukaryota</taxon>
        <taxon>Viridiplantae</taxon>
        <taxon>Streptophyta</taxon>
        <taxon>Embryophyta</taxon>
        <taxon>Tracheophyta</taxon>
        <taxon>Spermatophyta</taxon>
        <taxon>Magnoliopsida</taxon>
        <taxon>eudicotyledons</taxon>
        <taxon>Gunneridae</taxon>
        <taxon>Pentapetalae</taxon>
        <taxon>rosids</taxon>
        <taxon>fabids</taxon>
        <taxon>Fabales</taxon>
        <taxon>Fabaceae</taxon>
        <taxon>Papilionoideae</taxon>
        <taxon>50 kb inversion clade</taxon>
        <taxon>NPAAA clade</taxon>
        <taxon>Hologalegina</taxon>
        <taxon>IRL clade</taxon>
        <taxon>Trifolieae</taxon>
        <taxon>Trifolium</taxon>
    </lineage>
</organism>
<dbReference type="AlphaFoldDB" id="A0A2K3K8C7"/>
<dbReference type="EMBL" id="ASHM01148587">
    <property type="protein sequence ID" value="PNX62534.1"/>
    <property type="molecule type" value="Genomic_DNA"/>
</dbReference>
<gene>
    <name evidence="1" type="ORF">L195_g061192</name>
</gene>
<comment type="caution">
    <text evidence="1">The sequence shown here is derived from an EMBL/GenBank/DDBJ whole genome shotgun (WGS) entry which is preliminary data.</text>
</comment>
<reference evidence="1 2" key="1">
    <citation type="journal article" date="2014" name="Am. J. Bot.">
        <title>Genome assembly and annotation for red clover (Trifolium pratense; Fabaceae).</title>
        <authorList>
            <person name="Istvanek J."/>
            <person name="Jaros M."/>
            <person name="Krenek A."/>
            <person name="Repkova J."/>
        </authorList>
    </citation>
    <scope>NUCLEOTIDE SEQUENCE [LARGE SCALE GENOMIC DNA]</scope>
    <source>
        <strain evidence="2">cv. Tatra</strain>
        <tissue evidence="1">Young leaves</tissue>
    </source>
</reference>